<organism evidence="2 3">
    <name type="scientific">Phytoactinopolyspora halotolerans</name>
    <dbReference type="NCBI Taxonomy" id="1981512"/>
    <lineage>
        <taxon>Bacteria</taxon>
        <taxon>Bacillati</taxon>
        <taxon>Actinomycetota</taxon>
        <taxon>Actinomycetes</taxon>
        <taxon>Jiangellales</taxon>
        <taxon>Jiangellaceae</taxon>
        <taxon>Phytoactinopolyspora</taxon>
    </lineage>
</organism>
<dbReference type="RefSeq" id="WP_163735506.1">
    <property type="nucleotide sequence ID" value="NZ_JAAGOA010000005.1"/>
</dbReference>
<dbReference type="Gene3D" id="3.40.50.150">
    <property type="entry name" value="Vaccinia Virus protein VP39"/>
    <property type="match status" value="1"/>
</dbReference>
<reference evidence="2 3" key="1">
    <citation type="submission" date="2020-02" db="EMBL/GenBank/DDBJ databases">
        <authorList>
            <person name="Li X.-J."/>
            <person name="Han X.-M."/>
        </authorList>
    </citation>
    <scope>NUCLEOTIDE SEQUENCE [LARGE SCALE GENOMIC DNA]</scope>
    <source>
        <strain evidence="2 3">CCTCC AB 2017055</strain>
    </source>
</reference>
<evidence type="ECO:0000313" key="3">
    <source>
        <dbReference type="Proteomes" id="UP000475214"/>
    </source>
</evidence>
<dbReference type="SUPFAM" id="SSF53335">
    <property type="entry name" value="S-adenosyl-L-methionine-dependent methyltransferases"/>
    <property type="match status" value="1"/>
</dbReference>
<dbReference type="GO" id="GO:0032259">
    <property type="term" value="P:methylation"/>
    <property type="evidence" value="ECO:0007669"/>
    <property type="project" value="UniProtKB-KW"/>
</dbReference>
<keyword evidence="3" id="KW-1185">Reference proteome</keyword>
<dbReference type="Proteomes" id="UP000475214">
    <property type="component" value="Unassembled WGS sequence"/>
</dbReference>
<accession>A0A6L9S552</accession>
<dbReference type="Pfam" id="PF05050">
    <property type="entry name" value="Methyltransf_21"/>
    <property type="match status" value="1"/>
</dbReference>
<dbReference type="EMBL" id="JAAGOA010000005">
    <property type="protein sequence ID" value="NEE00177.1"/>
    <property type="molecule type" value="Genomic_DNA"/>
</dbReference>
<evidence type="ECO:0000313" key="2">
    <source>
        <dbReference type="EMBL" id="NEE00177.1"/>
    </source>
</evidence>
<protein>
    <submittedName>
        <fullName evidence="2">FkbM family methyltransferase</fullName>
    </submittedName>
</protein>
<dbReference type="InterPro" id="IPR006342">
    <property type="entry name" value="FkbM_mtfrase"/>
</dbReference>
<dbReference type="AlphaFoldDB" id="A0A6L9S552"/>
<name>A0A6L9S552_9ACTN</name>
<dbReference type="PANTHER" id="PTHR34203:SF15">
    <property type="entry name" value="SLL1173 PROTEIN"/>
    <property type="match status" value="1"/>
</dbReference>
<keyword evidence="2" id="KW-0489">Methyltransferase</keyword>
<proteinExistence type="predicted"/>
<sequence>MTAASPATQAWHVLTFVWTHPANRHHRWRSLARACRYQVRGRLGRPTVATIGKRARIRVSLHDTAAAKVIYANPPDWNEMWAWRRHLRPGDLFVDVGSNAGSYALWAADAGAEVVAIEPSGAAAATLRANVALNPFPITVRQCALSAEPGQMWLTRDRGTTNHLLDAPSAEAETVDVDTLDNILGDRTAAGVKIDVEGAERLVLEGARRALAEGRIGVLQIEWNAMSERVLGESRVPVADLLTGHGYRLARPDRHGVLRPVTAVPSSSDDMFAVAPRGPLCRPS</sequence>
<feature type="domain" description="Methyltransferase FkbM" evidence="1">
    <location>
        <begin position="95"/>
        <end position="249"/>
    </location>
</feature>
<dbReference type="NCBIfam" id="TIGR01444">
    <property type="entry name" value="fkbM_fam"/>
    <property type="match status" value="1"/>
</dbReference>
<dbReference type="PANTHER" id="PTHR34203">
    <property type="entry name" value="METHYLTRANSFERASE, FKBM FAMILY PROTEIN"/>
    <property type="match status" value="1"/>
</dbReference>
<dbReference type="GO" id="GO:0008168">
    <property type="term" value="F:methyltransferase activity"/>
    <property type="evidence" value="ECO:0007669"/>
    <property type="project" value="UniProtKB-KW"/>
</dbReference>
<dbReference type="InterPro" id="IPR052514">
    <property type="entry name" value="SAM-dependent_MTase"/>
</dbReference>
<comment type="caution">
    <text evidence="2">The sequence shown here is derived from an EMBL/GenBank/DDBJ whole genome shotgun (WGS) entry which is preliminary data.</text>
</comment>
<dbReference type="InterPro" id="IPR029063">
    <property type="entry name" value="SAM-dependent_MTases_sf"/>
</dbReference>
<gene>
    <name evidence="2" type="ORF">G1H10_08335</name>
</gene>
<evidence type="ECO:0000259" key="1">
    <source>
        <dbReference type="Pfam" id="PF05050"/>
    </source>
</evidence>
<keyword evidence="2" id="KW-0808">Transferase</keyword>